<dbReference type="EMBL" id="MN739000">
    <property type="protein sequence ID" value="QHT34437.1"/>
    <property type="molecule type" value="Genomic_DNA"/>
</dbReference>
<dbReference type="AlphaFoldDB" id="A0A6C0EZ47"/>
<reference evidence="2" key="1">
    <citation type="journal article" date="2020" name="Nature">
        <title>Giant virus diversity and host interactions through global metagenomics.</title>
        <authorList>
            <person name="Schulz F."/>
            <person name="Roux S."/>
            <person name="Paez-Espino D."/>
            <person name="Jungbluth S."/>
            <person name="Walsh D.A."/>
            <person name="Denef V.J."/>
            <person name="McMahon K.D."/>
            <person name="Konstantinidis K.T."/>
            <person name="Eloe-Fadrosh E.A."/>
            <person name="Kyrpides N.C."/>
            <person name="Woyke T."/>
        </authorList>
    </citation>
    <scope>NUCLEOTIDE SEQUENCE</scope>
    <source>
        <strain evidence="2">GVMAG-M-3300009163-63</strain>
    </source>
</reference>
<evidence type="ECO:0000256" key="1">
    <source>
        <dbReference type="SAM" id="Phobius"/>
    </source>
</evidence>
<sequence length="79" mass="9342">MNKIFVRKNITSFSILLFITLFGLMVYIKPTCVFNKDGTMRQFGIGYRNKTVIPIWLIVIIMAYMSYLFLLILNTYTQF</sequence>
<accession>A0A6C0EZ47</accession>
<name>A0A6C0EZ47_9ZZZZ</name>
<evidence type="ECO:0000313" key="2">
    <source>
        <dbReference type="EMBL" id="QHT34437.1"/>
    </source>
</evidence>
<keyword evidence="1" id="KW-0472">Membrane</keyword>
<organism evidence="2">
    <name type="scientific">viral metagenome</name>
    <dbReference type="NCBI Taxonomy" id="1070528"/>
    <lineage>
        <taxon>unclassified sequences</taxon>
        <taxon>metagenomes</taxon>
        <taxon>organismal metagenomes</taxon>
    </lineage>
</organism>
<keyword evidence="1" id="KW-1133">Transmembrane helix</keyword>
<proteinExistence type="predicted"/>
<feature type="transmembrane region" description="Helical" evidence="1">
    <location>
        <begin position="52"/>
        <end position="73"/>
    </location>
</feature>
<keyword evidence="1" id="KW-0812">Transmembrane</keyword>
<protein>
    <submittedName>
        <fullName evidence="2">Uncharacterized protein</fullName>
    </submittedName>
</protein>